<organism evidence="5 6">
    <name type="scientific">Umbra pygmaea</name>
    <name type="common">Eastern mudminnow</name>
    <dbReference type="NCBI Taxonomy" id="75934"/>
    <lineage>
        <taxon>Eukaryota</taxon>
        <taxon>Metazoa</taxon>
        <taxon>Chordata</taxon>
        <taxon>Craniata</taxon>
        <taxon>Vertebrata</taxon>
        <taxon>Euteleostomi</taxon>
        <taxon>Actinopterygii</taxon>
        <taxon>Neopterygii</taxon>
        <taxon>Teleostei</taxon>
        <taxon>Protacanthopterygii</taxon>
        <taxon>Esociformes</taxon>
        <taxon>Umbridae</taxon>
        <taxon>Umbra</taxon>
    </lineage>
</organism>
<accession>A0ABD0WYJ9</accession>
<gene>
    <name evidence="5" type="ORF">UPYG_G00135230</name>
</gene>
<dbReference type="SMART" id="SM00593">
    <property type="entry name" value="RUN"/>
    <property type="match status" value="1"/>
</dbReference>
<dbReference type="PROSITE" id="PS50826">
    <property type="entry name" value="RUN"/>
    <property type="match status" value="1"/>
</dbReference>
<dbReference type="SUPFAM" id="SSF64268">
    <property type="entry name" value="PX domain"/>
    <property type="match status" value="1"/>
</dbReference>
<evidence type="ECO:0000256" key="2">
    <source>
        <dbReference type="SAM" id="MobiDB-lite"/>
    </source>
</evidence>
<dbReference type="Proteomes" id="UP001557470">
    <property type="component" value="Unassembled WGS sequence"/>
</dbReference>
<feature type="coiled-coil region" evidence="1">
    <location>
        <begin position="483"/>
        <end position="545"/>
    </location>
</feature>
<dbReference type="InterPro" id="IPR037213">
    <property type="entry name" value="Run_dom_sf"/>
</dbReference>
<dbReference type="InterPro" id="IPR036871">
    <property type="entry name" value="PX_dom_sf"/>
</dbReference>
<evidence type="ECO:0000313" key="6">
    <source>
        <dbReference type="Proteomes" id="UP001557470"/>
    </source>
</evidence>
<dbReference type="InterPro" id="IPR001683">
    <property type="entry name" value="PX_dom"/>
</dbReference>
<comment type="caution">
    <text evidence="5">The sequence shown here is derived from an EMBL/GenBank/DDBJ whole genome shotgun (WGS) entry which is preliminary data.</text>
</comment>
<dbReference type="AlphaFoldDB" id="A0ABD0WYJ9"/>
<feature type="domain" description="PX" evidence="3">
    <location>
        <begin position="675"/>
        <end position="794"/>
    </location>
</feature>
<dbReference type="SUPFAM" id="SSF140741">
    <property type="entry name" value="RUN domain-like"/>
    <property type="match status" value="1"/>
</dbReference>
<dbReference type="SMART" id="SM00312">
    <property type="entry name" value="PX"/>
    <property type="match status" value="1"/>
</dbReference>
<evidence type="ECO:0000259" key="4">
    <source>
        <dbReference type="PROSITE" id="PS50826"/>
    </source>
</evidence>
<dbReference type="Gene3D" id="1.20.58.900">
    <property type="match status" value="1"/>
</dbReference>
<dbReference type="PANTHER" id="PTHR47194">
    <property type="entry name" value="SORTING NEXIN-29-RELATED"/>
    <property type="match status" value="1"/>
</dbReference>
<dbReference type="InterPro" id="IPR004012">
    <property type="entry name" value="Run_dom"/>
</dbReference>
<feature type="domain" description="RUN" evidence="4">
    <location>
        <begin position="37"/>
        <end position="181"/>
    </location>
</feature>
<proteinExistence type="predicted"/>
<feature type="compositionally biased region" description="Acidic residues" evidence="2">
    <location>
        <begin position="277"/>
        <end position="296"/>
    </location>
</feature>
<evidence type="ECO:0008006" key="7">
    <source>
        <dbReference type="Google" id="ProtNLM"/>
    </source>
</evidence>
<name>A0ABD0WYJ9_UMBPY</name>
<dbReference type="InterPro" id="IPR037916">
    <property type="entry name" value="SNX29_PX"/>
</dbReference>
<protein>
    <recommendedName>
        <fullName evidence="7">Sorting nexin 29</fullName>
    </recommendedName>
</protein>
<feature type="region of interest" description="Disordered" evidence="2">
    <location>
        <begin position="231"/>
        <end position="262"/>
    </location>
</feature>
<keyword evidence="1" id="KW-0175">Coiled coil</keyword>
<dbReference type="PANTHER" id="PTHR47194:SF3">
    <property type="entry name" value="SORTING NEXIN 29"/>
    <property type="match status" value="1"/>
</dbReference>
<dbReference type="PROSITE" id="PS50195">
    <property type="entry name" value="PX"/>
    <property type="match status" value="1"/>
</dbReference>
<evidence type="ECO:0000256" key="1">
    <source>
        <dbReference type="SAM" id="Coils"/>
    </source>
</evidence>
<dbReference type="InterPro" id="IPR047329">
    <property type="entry name" value="RUN_SNX29"/>
</dbReference>
<dbReference type="EMBL" id="JAGEUA010000004">
    <property type="protein sequence ID" value="KAL0983959.1"/>
    <property type="molecule type" value="Genomic_DNA"/>
</dbReference>
<dbReference type="Pfam" id="PF00787">
    <property type="entry name" value="PX"/>
    <property type="match status" value="1"/>
</dbReference>
<evidence type="ECO:0000313" key="5">
    <source>
        <dbReference type="EMBL" id="KAL0983959.1"/>
    </source>
</evidence>
<feature type="compositionally biased region" description="Polar residues" evidence="2">
    <location>
        <begin position="318"/>
        <end position="329"/>
    </location>
</feature>
<sequence>MNGPQQNDMKRQHLLERLLDAVKQCQIRFGGRKEIASDSDSRVICLSAQFEAVLQHGLRKSRGLALTAAAIKQAAGFTSKSEAELTFWAYVKEHLNRHELQRFYSLRYISSELGRGRAWLRCALNEHSLERYLHTLLADRTRLSTFYEDWAFILDEERASMLPTMAAGLNSILFAINIDNTDLNGMTRAGGSASVSHLLKESTMGIGSLWKESTQGVSTLLREISTATAVVPGFTPTHRPDRPSDPLPVLPRSVSADSGLRKERRRRKKITNIISFDDDLDGGAEDEDEAEEEEEGAAALKPSATAPQGSLDDGLDTVESSFNSLPPQNGQLEAGIVRWAASPPFSRALTDARVIDDEEDDEDAEVYKSRPHLQSPLHERASDNQAVLGSLSSVSTWSPLQAMTDNNILIPLASDHLYSQQVSSVEDTVAFPEQDDSTCPLGDCDATRSQLQFNMEPSPPVQNAPLSSVLPKATPGLPESMSVVELRQAIVAMMNRKDELDEQNMSLRSLLDVEMEHSAGLRQGMEDLRRRLNELEERHTAKVQALGRENEVLKVQLKKYVGAVQMLKREGSQGNEMALPVLRNCDGFTPAPQSRSMEDVEELAASYERKLIEVAEMHGELIEFNEHLYRSLMAKDHLIVHMRHELIDLRGPVPGDLSQTSDDPSLSDFETAHRALINVWIPSVFLQGRAANAYHVYQVYIRILDNEWNVYRRYTEFRALHNHLRSQFPQVDTFNFPPKKAIGNKDAKFVEERRKQLQSYLRMVLNKLIQTLPEFSAKPTKETLLQLLPFCQDSPVPSDGSSNTARSKASSRFPRLGRSRNQEGRNPEPQSGDL</sequence>
<keyword evidence="6" id="KW-1185">Reference proteome</keyword>
<feature type="region of interest" description="Disordered" evidence="2">
    <location>
        <begin position="277"/>
        <end position="329"/>
    </location>
</feature>
<dbReference type="CDD" id="cd07277">
    <property type="entry name" value="PX_RUN"/>
    <property type="match status" value="1"/>
</dbReference>
<dbReference type="CDD" id="cd17689">
    <property type="entry name" value="RUN_SNX29"/>
    <property type="match status" value="1"/>
</dbReference>
<dbReference type="Gene3D" id="3.30.1520.10">
    <property type="entry name" value="Phox-like domain"/>
    <property type="match status" value="1"/>
</dbReference>
<evidence type="ECO:0000259" key="3">
    <source>
        <dbReference type="PROSITE" id="PS50195"/>
    </source>
</evidence>
<feature type="compositionally biased region" description="Polar residues" evidence="2">
    <location>
        <begin position="799"/>
        <end position="810"/>
    </location>
</feature>
<reference evidence="5 6" key="1">
    <citation type="submission" date="2024-06" db="EMBL/GenBank/DDBJ databases">
        <authorList>
            <person name="Pan Q."/>
            <person name="Wen M."/>
            <person name="Jouanno E."/>
            <person name="Zahm M."/>
            <person name="Klopp C."/>
            <person name="Cabau C."/>
            <person name="Louis A."/>
            <person name="Berthelot C."/>
            <person name="Parey E."/>
            <person name="Roest Crollius H."/>
            <person name="Montfort J."/>
            <person name="Robinson-Rechavi M."/>
            <person name="Bouchez O."/>
            <person name="Lampietro C."/>
            <person name="Lopez Roques C."/>
            <person name="Donnadieu C."/>
            <person name="Postlethwait J."/>
            <person name="Bobe J."/>
            <person name="Verreycken H."/>
            <person name="Guiguen Y."/>
        </authorList>
    </citation>
    <scope>NUCLEOTIDE SEQUENCE [LARGE SCALE GENOMIC DNA]</scope>
    <source>
        <strain evidence="5">Up_M1</strain>
        <tissue evidence="5">Testis</tissue>
    </source>
</reference>
<feature type="region of interest" description="Disordered" evidence="2">
    <location>
        <begin position="795"/>
        <end position="834"/>
    </location>
</feature>
<dbReference type="Pfam" id="PF02759">
    <property type="entry name" value="RUN"/>
    <property type="match status" value="1"/>
</dbReference>